<feature type="region of interest" description="Disordered" evidence="1">
    <location>
        <begin position="153"/>
        <end position="228"/>
    </location>
</feature>
<evidence type="ECO:0000313" key="2">
    <source>
        <dbReference type="RefSeq" id="XP_016471796.1"/>
    </source>
</evidence>
<dbReference type="RefSeq" id="XP_016471796.1">
    <property type="nucleotide sequence ID" value="XM_016616310.1"/>
</dbReference>
<feature type="compositionally biased region" description="Basic and acidic residues" evidence="1">
    <location>
        <begin position="153"/>
        <end position="164"/>
    </location>
</feature>
<feature type="compositionally biased region" description="Basic residues" evidence="1">
    <location>
        <begin position="165"/>
        <end position="176"/>
    </location>
</feature>
<feature type="compositionally biased region" description="Acidic residues" evidence="1">
    <location>
        <begin position="7"/>
        <end position="16"/>
    </location>
</feature>
<reference evidence="2" key="1">
    <citation type="submission" date="2025-08" db="UniProtKB">
        <authorList>
            <consortium name="RefSeq"/>
        </authorList>
    </citation>
    <scope>IDENTIFICATION</scope>
</reference>
<feature type="region of interest" description="Disordered" evidence="1">
    <location>
        <begin position="1"/>
        <end position="56"/>
    </location>
</feature>
<dbReference type="OrthoDB" id="10479918at2759"/>
<dbReference type="PaxDb" id="4097-A0A1S4A5E8"/>
<proteinExistence type="predicted"/>
<accession>A0A1S4A5E8</accession>
<protein>
    <submittedName>
        <fullName evidence="2">ABC transporter F family member 4-like</fullName>
    </submittedName>
</protein>
<evidence type="ECO:0000256" key="1">
    <source>
        <dbReference type="SAM" id="MobiDB-lite"/>
    </source>
</evidence>
<organism evidence="2">
    <name type="scientific">Nicotiana tabacum</name>
    <name type="common">Common tobacco</name>
    <dbReference type="NCBI Taxonomy" id="4097"/>
    <lineage>
        <taxon>Eukaryota</taxon>
        <taxon>Viridiplantae</taxon>
        <taxon>Streptophyta</taxon>
        <taxon>Embryophyta</taxon>
        <taxon>Tracheophyta</taxon>
        <taxon>Spermatophyta</taxon>
        <taxon>Magnoliopsida</taxon>
        <taxon>eudicotyledons</taxon>
        <taxon>Gunneridae</taxon>
        <taxon>Pentapetalae</taxon>
        <taxon>asterids</taxon>
        <taxon>lamiids</taxon>
        <taxon>Solanales</taxon>
        <taxon>Solanaceae</taxon>
        <taxon>Nicotianoideae</taxon>
        <taxon>Nicotianeae</taxon>
        <taxon>Nicotiana</taxon>
    </lineage>
</organism>
<dbReference type="KEGG" id="nta:107793868"/>
<dbReference type="AlphaFoldDB" id="A0A1S4A5E8"/>
<sequence length="246" mass="28561">MVLWSEEAVEEEESWREEEGSRSGDASVAEGLVRLRKRFQEQTPPKRGRATRSQKMQCEAKLERALKKSKRKIVAKGKKKGTQELKIYLFYPCRDSPKRGIAARSQKKQCESELERALKKSKRKVVAKGKKKVSEPVEVIEIEEMDLVLHDDDKAKEVEVVTPKEKKRKTSKKKSPSKTVDAEPSTLAKRTRYAMKSLKVQVVEEEESEEEEEEEEEETDEEHDKMVKFGKRTILKGRLLRDLEEE</sequence>
<gene>
    <name evidence="2" type="primary">LOC107793868</name>
</gene>
<name>A0A1S4A5E8_TOBAC</name>
<feature type="compositionally biased region" description="Acidic residues" evidence="1">
    <location>
        <begin position="203"/>
        <end position="221"/>
    </location>
</feature>